<dbReference type="GO" id="GO:0008762">
    <property type="term" value="F:UDP-N-acetylmuramate dehydrogenase activity"/>
    <property type="evidence" value="ECO:0007669"/>
    <property type="project" value="UniProtKB-UniRule"/>
</dbReference>
<dbReference type="AlphaFoldDB" id="A0A4Q9B765"/>
<evidence type="ECO:0000256" key="1">
    <source>
        <dbReference type="ARBA" id="ARBA00001974"/>
    </source>
</evidence>
<keyword evidence="7 16" id="KW-0285">Flavoprotein</keyword>
<gene>
    <name evidence="16" type="primary">murB</name>
    <name evidence="19" type="ORF">ETP66_02905</name>
</gene>
<keyword evidence="20" id="KW-1185">Reference proteome</keyword>
<dbReference type="OrthoDB" id="9804753at2"/>
<dbReference type="Pfam" id="PF01565">
    <property type="entry name" value="FAD_binding_4"/>
    <property type="match status" value="1"/>
</dbReference>
<proteinExistence type="inferred from homology"/>
<feature type="active site" evidence="16">
    <location>
        <position position="149"/>
    </location>
</feature>
<dbReference type="InterPro" id="IPR016166">
    <property type="entry name" value="FAD-bd_PCMH"/>
</dbReference>
<dbReference type="SUPFAM" id="SSF56194">
    <property type="entry name" value="Uridine diphospho-N-Acetylenolpyruvylglucosamine reductase, MurB, C-terminal domain"/>
    <property type="match status" value="1"/>
</dbReference>
<comment type="similarity">
    <text evidence="16">Belongs to the MurB family.</text>
</comment>
<sequence>MRVERVLLKDHTTLGVGGPAELWTVETREELRRATEAPYRVLGNGSNLLVRDEGVPERVIRLAGEFQAYDLRGWVGAGALLPLLVQEAARAGLSGLEGLLGIPAQVGGAVRMNAGTRFGEMADALEAVEVYHEGRFQVYLPEELGFGYRTSRLPPGGIVTRVRLRLRERPLEEIQRRLAEVDAARKGQPKRKSAGCAFKNPPGQSAGRLIDEGGFKGLRVGDAMVSPEHGNFIVNLGRATAKDVLELLRRIQEELPLELEWEVWP</sequence>
<reference evidence="19 20" key="1">
    <citation type="submission" date="2019-02" db="EMBL/GenBank/DDBJ databases">
        <title>Thermus sp. a novel from hot spring.</title>
        <authorList>
            <person name="Zhao Z."/>
        </authorList>
    </citation>
    <scope>NUCLEOTIDE SEQUENCE [LARGE SCALE GENOMIC DNA]</scope>
    <source>
        <strain evidence="19 20">CFH 72773T</strain>
    </source>
</reference>
<evidence type="ECO:0000256" key="17">
    <source>
        <dbReference type="SAM" id="MobiDB-lite"/>
    </source>
</evidence>
<dbReference type="GO" id="GO:0005829">
    <property type="term" value="C:cytosol"/>
    <property type="evidence" value="ECO:0007669"/>
    <property type="project" value="TreeGrafter"/>
</dbReference>
<name>A0A4Q9B765_9DEIN</name>
<keyword evidence="9 16" id="KW-0521">NADP</keyword>
<evidence type="ECO:0000256" key="6">
    <source>
        <dbReference type="ARBA" id="ARBA00022618"/>
    </source>
</evidence>
<comment type="caution">
    <text evidence="16">Lacks conserved residue(s) required for the propagation of feature annotation.</text>
</comment>
<keyword evidence="5 16" id="KW-0963">Cytoplasm</keyword>
<keyword evidence="11 16" id="KW-0573">Peptidoglycan synthesis</keyword>
<evidence type="ECO:0000256" key="2">
    <source>
        <dbReference type="ARBA" id="ARBA00003921"/>
    </source>
</evidence>
<comment type="catalytic activity">
    <reaction evidence="15 16">
        <text>UDP-N-acetyl-alpha-D-muramate + NADP(+) = UDP-N-acetyl-3-O-(1-carboxyvinyl)-alpha-D-glucosamine + NADPH + H(+)</text>
        <dbReference type="Rhea" id="RHEA:12248"/>
        <dbReference type="ChEBI" id="CHEBI:15378"/>
        <dbReference type="ChEBI" id="CHEBI:57783"/>
        <dbReference type="ChEBI" id="CHEBI:58349"/>
        <dbReference type="ChEBI" id="CHEBI:68483"/>
        <dbReference type="ChEBI" id="CHEBI:70757"/>
        <dbReference type="EC" id="1.3.1.98"/>
    </reaction>
</comment>
<dbReference type="Gene3D" id="3.30.465.10">
    <property type="match status" value="1"/>
</dbReference>
<dbReference type="InterPro" id="IPR003170">
    <property type="entry name" value="MurB"/>
</dbReference>
<dbReference type="InterPro" id="IPR036635">
    <property type="entry name" value="MurB_C_sf"/>
</dbReference>
<dbReference type="GO" id="GO:0009252">
    <property type="term" value="P:peptidoglycan biosynthetic process"/>
    <property type="evidence" value="ECO:0007669"/>
    <property type="project" value="UniProtKB-UniRule"/>
</dbReference>
<keyword evidence="6 16" id="KW-0132">Cell division</keyword>
<dbReference type="PANTHER" id="PTHR21071:SF4">
    <property type="entry name" value="UDP-N-ACETYLENOLPYRUVOYLGLUCOSAMINE REDUCTASE"/>
    <property type="match status" value="1"/>
</dbReference>
<dbReference type="InterPro" id="IPR006094">
    <property type="entry name" value="Oxid_FAD_bind_N"/>
</dbReference>
<keyword evidence="8 16" id="KW-0274">FAD</keyword>
<comment type="pathway">
    <text evidence="4 16">Cell wall biogenesis; peptidoglycan biosynthesis.</text>
</comment>
<dbReference type="EC" id="1.3.1.98" evidence="16"/>
<dbReference type="InterPro" id="IPR016169">
    <property type="entry name" value="FAD-bd_PCMH_sub2"/>
</dbReference>
<dbReference type="Gene3D" id="3.30.43.10">
    <property type="entry name" value="Uridine Diphospho-n-acetylenolpyruvylglucosamine Reductase, domain 2"/>
    <property type="match status" value="1"/>
</dbReference>
<evidence type="ECO:0000256" key="5">
    <source>
        <dbReference type="ARBA" id="ARBA00022490"/>
    </source>
</evidence>
<dbReference type="Pfam" id="PF02873">
    <property type="entry name" value="MurB_C"/>
    <property type="match status" value="1"/>
</dbReference>
<keyword evidence="13 16" id="KW-0131">Cell cycle</keyword>
<organism evidence="19 20">
    <name type="scientific">Thermus thermamylovorans</name>
    <dbReference type="NCBI Taxonomy" id="2509362"/>
    <lineage>
        <taxon>Bacteria</taxon>
        <taxon>Thermotogati</taxon>
        <taxon>Deinococcota</taxon>
        <taxon>Deinococci</taxon>
        <taxon>Thermales</taxon>
        <taxon>Thermaceae</taxon>
        <taxon>Thermus</taxon>
    </lineage>
</organism>
<accession>A0A4Q9B765</accession>
<feature type="active site" description="Proton donor" evidence="16">
    <location>
        <position position="196"/>
    </location>
</feature>
<dbReference type="GO" id="GO:0071555">
    <property type="term" value="P:cell wall organization"/>
    <property type="evidence" value="ECO:0007669"/>
    <property type="project" value="UniProtKB-KW"/>
</dbReference>
<evidence type="ECO:0000256" key="4">
    <source>
        <dbReference type="ARBA" id="ARBA00004752"/>
    </source>
</evidence>
<evidence type="ECO:0000256" key="8">
    <source>
        <dbReference type="ARBA" id="ARBA00022827"/>
    </source>
</evidence>
<evidence type="ECO:0000256" key="9">
    <source>
        <dbReference type="ARBA" id="ARBA00022857"/>
    </source>
</evidence>
<dbReference type="SUPFAM" id="SSF56176">
    <property type="entry name" value="FAD-binding/transporter-associated domain-like"/>
    <property type="match status" value="1"/>
</dbReference>
<dbReference type="InterPro" id="IPR016167">
    <property type="entry name" value="FAD-bd_PCMH_sub1"/>
</dbReference>
<dbReference type="EMBL" id="SIJL01000002">
    <property type="protein sequence ID" value="TBH21574.1"/>
    <property type="molecule type" value="Genomic_DNA"/>
</dbReference>
<dbReference type="NCBIfam" id="TIGR00179">
    <property type="entry name" value="murB"/>
    <property type="match status" value="1"/>
</dbReference>
<evidence type="ECO:0000313" key="20">
    <source>
        <dbReference type="Proteomes" id="UP000292858"/>
    </source>
</evidence>
<protein>
    <recommendedName>
        <fullName evidence="16">UDP-N-acetylenolpyruvoylglucosamine reductase</fullName>
        <ecNumber evidence="16">1.3.1.98</ecNumber>
    </recommendedName>
    <alternativeName>
        <fullName evidence="16">UDP-N-acetylmuramate dehydrogenase</fullName>
    </alternativeName>
</protein>
<dbReference type="RefSeq" id="WP_130840437.1">
    <property type="nucleotide sequence ID" value="NZ_SIJL01000002.1"/>
</dbReference>
<evidence type="ECO:0000256" key="13">
    <source>
        <dbReference type="ARBA" id="ARBA00023306"/>
    </source>
</evidence>
<dbReference type="UniPathway" id="UPA00219"/>
<dbReference type="NCBIfam" id="NF011245">
    <property type="entry name" value="PRK14651.1"/>
    <property type="match status" value="1"/>
</dbReference>
<feature type="region of interest" description="Disordered" evidence="17">
    <location>
        <begin position="182"/>
        <end position="203"/>
    </location>
</feature>
<evidence type="ECO:0000256" key="11">
    <source>
        <dbReference type="ARBA" id="ARBA00022984"/>
    </source>
</evidence>
<dbReference type="InterPro" id="IPR036318">
    <property type="entry name" value="FAD-bd_PCMH-like_sf"/>
</dbReference>
<dbReference type="HAMAP" id="MF_00037">
    <property type="entry name" value="MurB"/>
    <property type="match status" value="1"/>
</dbReference>
<evidence type="ECO:0000313" key="19">
    <source>
        <dbReference type="EMBL" id="TBH21574.1"/>
    </source>
</evidence>
<dbReference type="Gene3D" id="3.90.78.10">
    <property type="entry name" value="UDP-N-acetylenolpyruvoylglucosamine reductase, C-terminal domain"/>
    <property type="match status" value="1"/>
</dbReference>
<comment type="subcellular location">
    <subcellularLocation>
        <location evidence="3 16">Cytoplasm</location>
    </subcellularLocation>
</comment>
<evidence type="ECO:0000256" key="14">
    <source>
        <dbReference type="ARBA" id="ARBA00023316"/>
    </source>
</evidence>
<dbReference type="PANTHER" id="PTHR21071">
    <property type="entry name" value="UDP-N-ACETYLENOLPYRUVOYLGLUCOSAMINE REDUCTASE"/>
    <property type="match status" value="1"/>
</dbReference>
<dbReference type="Proteomes" id="UP000292858">
    <property type="component" value="Unassembled WGS sequence"/>
</dbReference>
<evidence type="ECO:0000256" key="15">
    <source>
        <dbReference type="ARBA" id="ARBA00048914"/>
    </source>
</evidence>
<comment type="caution">
    <text evidence="19">The sequence shown here is derived from an EMBL/GenBank/DDBJ whole genome shotgun (WGS) entry which is preliminary data.</text>
</comment>
<dbReference type="GO" id="GO:0051301">
    <property type="term" value="P:cell division"/>
    <property type="evidence" value="ECO:0007669"/>
    <property type="project" value="UniProtKB-KW"/>
</dbReference>
<evidence type="ECO:0000256" key="7">
    <source>
        <dbReference type="ARBA" id="ARBA00022630"/>
    </source>
</evidence>
<comment type="function">
    <text evidence="2 16">Cell wall formation.</text>
</comment>
<dbReference type="InterPro" id="IPR011601">
    <property type="entry name" value="MurB_C"/>
</dbReference>
<dbReference type="GO" id="GO:0071949">
    <property type="term" value="F:FAD binding"/>
    <property type="evidence" value="ECO:0007669"/>
    <property type="project" value="InterPro"/>
</dbReference>
<evidence type="ECO:0000256" key="16">
    <source>
        <dbReference type="HAMAP-Rule" id="MF_00037"/>
    </source>
</evidence>
<keyword evidence="14 16" id="KW-0961">Cell wall biogenesis/degradation</keyword>
<keyword evidence="10 16" id="KW-0133">Cell shape</keyword>
<feature type="domain" description="FAD-binding PCMH-type" evidence="18">
    <location>
        <begin position="15"/>
        <end position="169"/>
    </location>
</feature>
<dbReference type="GO" id="GO:0008360">
    <property type="term" value="P:regulation of cell shape"/>
    <property type="evidence" value="ECO:0007669"/>
    <property type="project" value="UniProtKB-KW"/>
</dbReference>
<comment type="cofactor">
    <cofactor evidence="1 16">
        <name>FAD</name>
        <dbReference type="ChEBI" id="CHEBI:57692"/>
    </cofactor>
</comment>
<evidence type="ECO:0000256" key="10">
    <source>
        <dbReference type="ARBA" id="ARBA00022960"/>
    </source>
</evidence>
<evidence type="ECO:0000256" key="12">
    <source>
        <dbReference type="ARBA" id="ARBA00023002"/>
    </source>
</evidence>
<evidence type="ECO:0000259" key="18">
    <source>
        <dbReference type="PROSITE" id="PS51387"/>
    </source>
</evidence>
<evidence type="ECO:0000256" key="3">
    <source>
        <dbReference type="ARBA" id="ARBA00004496"/>
    </source>
</evidence>
<dbReference type="PROSITE" id="PS51387">
    <property type="entry name" value="FAD_PCMH"/>
    <property type="match status" value="1"/>
</dbReference>
<keyword evidence="12 16" id="KW-0560">Oxidoreductase</keyword>